<dbReference type="EMBL" id="JBHUME010000005">
    <property type="protein sequence ID" value="MFD2611682.1"/>
    <property type="molecule type" value="Genomic_DNA"/>
</dbReference>
<gene>
    <name evidence="3" type="ORF">ACFSUF_04515</name>
</gene>
<dbReference type="PROSITE" id="PS50853">
    <property type="entry name" value="FN3"/>
    <property type="match status" value="1"/>
</dbReference>
<accession>A0ABW5PBY6</accession>
<dbReference type="Pfam" id="PF00041">
    <property type="entry name" value="fn3"/>
    <property type="match status" value="1"/>
</dbReference>
<feature type="domain" description="Fibronectin type-III" evidence="2">
    <location>
        <begin position="377"/>
        <end position="463"/>
    </location>
</feature>
<dbReference type="SUPFAM" id="SSF49265">
    <property type="entry name" value="Fibronectin type III"/>
    <property type="match status" value="1"/>
</dbReference>
<dbReference type="InterPro" id="IPR013783">
    <property type="entry name" value="Ig-like_fold"/>
</dbReference>
<organism evidence="3 4">
    <name type="scientific">Paenibacillus gansuensis</name>
    <dbReference type="NCBI Taxonomy" id="306542"/>
    <lineage>
        <taxon>Bacteria</taxon>
        <taxon>Bacillati</taxon>
        <taxon>Bacillota</taxon>
        <taxon>Bacilli</taxon>
        <taxon>Bacillales</taxon>
        <taxon>Paenibacillaceae</taxon>
        <taxon>Paenibacillus</taxon>
    </lineage>
</organism>
<dbReference type="InterPro" id="IPR003961">
    <property type="entry name" value="FN3_dom"/>
</dbReference>
<dbReference type="RefSeq" id="WP_377600564.1">
    <property type="nucleotide sequence ID" value="NZ_JBHUME010000005.1"/>
</dbReference>
<dbReference type="Gene3D" id="2.60.40.10">
    <property type="entry name" value="Immunoglobulins"/>
    <property type="match status" value="1"/>
</dbReference>
<dbReference type="InterPro" id="IPR036116">
    <property type="entry name" value="FN3_sf"/>
</dbReference>
<feature type="chain" id="PRO_5045655255" evidence="1">
    <location>
        <begin position="36"/>
        <end position="829"/>
    </location>
</feature>
<proteinExistence type="predicted"/>
<evidence type="ECO:0000313" key="3">
    <source>
        <dbReference type="EMBL" id="MFD2611682.1"/>
    </source>
</evidence>
<feature type="signal peptide" evidence="1">
    <location>
        <begin position="1"/>
        <end position="35"/>
    </location>
</feature>
<dbReference type="Gene3D" id="2.60.120.560">
    <property type="entry name" value="Exo-inulinase, domain 1"/>
    <property type="match status" value="2"/>
</dbReference>
<protein>
    <submittedName>
        <fullName evidence="3">Fibronectin type III domain-containing protein</fullName>
    </submittedName>
</protein>
<sequence length="829" mass="89054">MLKNNVKSMSRWKWVPLAVAGVCLLSTVAANSASAARDPWLQPFAQDSIWNMPLGSGADYQSKGHFPAGSYVHADPEFHVKTSASDPVRNIYGVPNWTSRCSDTSSPQGTINIPDDFIVPDAITTGGVYETPNNVAAFLKPDGRHLIQLEPLTRCTAGGNVFGYRWQEDLDIQGAGIGGTHWGSGLSAIGGSIRHGELTGTDPIKHALKLNVWGNYLYYNASDPTKGYRWPADRSDAKSANTYFGTNPKIEMGALMALHPTETEASLGLQTEAGKKLFHALQDYGAYIADDTGWDAYAFSLSNEAMFEFEEKYGYSFNQGSGASGEAKKYFDDFNKLITSLYVVDNNTAANVGGGGTRRQPLADAAFASMDSTAPSVPAGLSVTNRTTSSVSLSWTGSTDNVRVMQYEIYNGSAYVGSTYGKTTYTAYNLAPNTAYAFKVRAKDTNTNRSAFSSAVNVSTYDGYTENFNDGAAQNWTLGSGSQVEYGKLKMTNWGGPDISFYTNGTYSAPNAGNNYVYKVRLQTDSGDNFGKTRVYFNYSDSSNTYYVQFGGGTSNTVELKKVIGGTESTLATYSGSYEIKNGSYPAIEIKYENGGYITVSGNRGGSVTTLFNRIQDTSRTSGKIGVGVQGSQSFAEDVEVLVNYGVTGGGGSSPAPYAENFDDGAAQNWSLTGSLVEYQRLKMTNWGGTAQGIYTGDTYSGSYTYKAALQTDAADDNGKTRLYFNYTDANNTYYVEFGGGASNTVTLKKVVSGTTTQLASYSGNYTIKNWDWPVIQIQYNNGSITVKGTRAGNVTTLFNSVSDASLTSGKVGAGVLNTQSFLEDASVN</sequence>
<dbReference type="SMART" id="SM00060">
    <property type="entry name" value="FN3"/>
    <property type="match status" value="1"/>
</dbReference>
<comment type="caution">
    <text evidence="3">The sequence shown here is derived from an EMBL/GenBank/DDBJ whole genome shotgun (WGS) entry which is preliminary data.</text>
</comment>
<dbReference type="CDD" id="cd00063">
    <property type="entry name" value="FN3"/>
    <property type="match status" value="1"/>
</dbReference>
<dbReference type="Proteomes" id="UP001597541">
    <property type="component" value="Unassembled WGS sequence"/>
</dbReference>
<keyword evidence="1" id="KW-0732">Signal</keyword>
<evidence type="ECO:0000259" key="2">
    <source>
        <dbReference type="PROSITE" id="PS50853"/>
    </source>
</evidence>
<name>A0ABW5PBY6_9BACL</name>
<reference evidence="4" key="1">
    <citation type="journal article" date="2019" name="Int. J. Syst. Evol. Microbiol.">
        <title>The Global Catalogue of Microorganisms (GCM) 10K type strain sequencing project: providing services to taxonomists for standard genome sequencing and annotation.</title>
        <authorList>
            <consortium name="The Broad Institute Genomics Platform"/>
            <consortium name="The Broad Institute Genome Sequencing Center for Infectious Disease"/>
            <person name="Wu L."/>
            <person name="Ma J."/>
        </authorList>
    </citation>
    <scope>NUCLEOTIDE SEQUENCE [LARGE SCALE GENOMIC DNA]</scope>
    <source>
        <strain evidence="4">KCTC 3950</strain>
    </source>
</reference>
<keyword evidence="4" id="KW-1185">Reference proteome</keyword>
<evidence type="ECO:0000313" key="4">
    <source>
        <dbReference type="Proteomes" id="UP001597541"/>
    </source>
</evidence>
<evidence type="ECO:0000256" key="1">
    <source>
        <dbReference type="SAM" id="SignalP"/>
    </source>
</evidence>